<dbReference type="Gene3D" id="3.40.1190.20">
    <property type="match status" value="1"/>
</dbReference>
<dbReference type="InterPro" id="IPR011611">
    <property type="entry name" value="PfkB_dom"/>
</dbReference>
<gene>
    <name evidence="7" type="ORF">ADN01_02265</name>
</gene>
<accession>A0A0P6Z1C3</accession>
<keyword evidence="8" id="KW-1185">Reference proteome</keyword>
<organism evidence="7 8">
    <name type="scientific">Levilinea saccharolytica</name>
    <dbReference type="NCBI Taxonomy" id="229921"/>
    <lineage>
        <taxon>Bacteria</taxon>
        <taxon>Bacillati</taxon>
        <taxon>Chloroflexota</taxon>
        <taxon>Anaerolineae</taxon>
        <taxon>Anaerolineales</taxon>
        <taxon>Anaerolineaceae</taxon>
        <taxon>Levilinea</taxon>
    </lineage>
</organism>
<evidence type="ECO:0000256" key="4">
    <source>
        <dbReference type="ARBA" id="ARBA00022777"/>
    </source>
</evidence>
<keyword evidence="3" id="KW-0547">Nucleotide-binding</keyword>
<comment type="similarity">
    <text evidence="1">Belongs to the carbohydrate kinase PfkB family.</text>
</comment>
<sequence>MTELLPIEPIDYLIIGHLTQDLTPSGPMLGGTASYASLTARALGLRVGIVTAISADLTLPELAGIPIFGIRGDHTSTFENIYTPEGRIQIVHQVAPSLDLSLVPETWRSAPIVHLGPIAHEVDPNLARSFPKSNVCLTPQGWFRSWDESGRVHFTEWPEADFVLRPAAAAVLSIEDIQHNELVIEEMLASIRVLVVTEGAAGCRVYWNGDLRRFRAPEKEEVDATGAGDIFAAAFFYRFSTTRDPWEAARFATLLASQSVTRRGLASIPTYAEVQAGLVEILPKA</sequence>
<keyword evidence="2" id="KW-0808">Transferase</keyword>
<feature type="domain" description="Carbohydrate kinase PfkB" evidence="6">
    <location>
        <begin position="186"/>
        <end position="267"/>
    </location>
</feature>
<dbReference type="PANTHER" id="PTHR43085:SF1">
    <property type="entry name" value="PSEUDOURIDINE KINASE-RELATED"/>
    <property type="match status" value="1"/>
</dbReference>
<dbReference type="AlphaFoldDB" id="A0A0P6Z1C3"/>
<evidence type="ECO:0000256" key="2">
    <source>
        <dbReference type="ARBA" id="ARBA00022679"/>
    </source>
</evidence>
<keyword evidence="4" id="KW-0418">Kinase</keyword>
<reference evidence="7 8" key="1">
    <citation type="submission" date="2015-07" db="EMBL/GenBank/DDBJ databases">
        <title>Genome sequence of Levilinea saccharolytica DSM 16555.</title>
        <authorList>
            <person name="Hemp J."/>
            <person name="Ward L.M."/>
            <person name="Pace L.A."/>
            <person name="Fischer W.W."/>
        </authorList>
    </citation>
    <scope>NUCLEOTIDE SEQUENCE [LARGE SCALE GENOMIC DNA]</scope>
    <source>
        <strain evidence="7 8">KIBI-1</strain>
    </source>
</reference>
<evidence type="ECO:0000256" key="1">
    <source>
        <dbReference type="ARBA" id="ARBA00010688"/>
    </source>
</evidence>
<proteinExistence type="inferred from homology"/>
<dbReference type="GO" id="GO:0005524">
    <property type="term" value="F:ATP binding"/>
    <property type="evidence" value="ECO:0007669"/>
    <property type="project" value="UniProtKB-KW"/>
</dbReference>
<evidence type="ECO:0000313" key="8">
    <source>
        <dbReference type="Proteomes" id="UP000050501"/>
    </source>
</evidence>
<dbReference type="Proteomes" id="UP000050501">
    <property type="component" value="Unassembled WGS sequence"/>
</dbReference>
<dbReference type="SUPFAM" id="SSF53613">
    <property type="entry name" value="Ribokinase-like"/>
    <property type="match status" value="1"/>
</dbReference>
<dbReference type="RefSeq" id="WP_062417538.1">
    <property type="nucleotide sequence ID" value="NZ_DF967974.1"/>
</dbReference>
<dbReference type="Pfam" id="PF00294">
    <property type="entry name" value="PfkB"/>
    <property type="match status" value="1"/>
</dbReference>
<evidence type="ECO:0000313" key="7">
    <source>
        <dbReference type="EMBL" id="KPL90800.1"/>
    </source>
</evidence>
<dbReference type="InterPro" id="IPR029056">
    <property type="entry name" value="Ribokinase-like"/>
</dbReference>
<protein>
    <recommendedName>
        <fullName evidence="6">Carbohydrate kinase PfkB domain-containing protein</fullName>
    </recommendedName>
</protein>
<dbReference type="EMBL" id="LGCM01000009">
    <property type="protein sequence ID" value="KPL90800.1"/>
    <property type="molecule type" value="Genomic_DNA"/>
</dbReference>
<dbReference type="PANTHER" id="PTHR43085">
    <property type="entry name" value="HEXOKINASE FAMILY MEMBER"/>
    <property type="match status" value="1"/>
</dbReference>
<evidence type="ECO:0000259" key="6">
    <source>
        <dbReference type="Pfam" id="PF00294"/>
    </source>
</evidence>
<evidence type="ECO:0000256" key="3">
    <source>
        <dbReference type="ARBA" id="ARBA00022741"/>
    </source>
</evidence>
<name>A0A0P6Z1C3_9CHLR</name>
<dbReference type="InterPro" id="IPR050306">
    <property type="entry name" value="PfkB_Carbo_kinase"/>
</dbReference>
<keyword evidence="5" id="KW-0067">ATP-binding</keyword>
<dbReference type="GO" id="GO:0016301">
    <property type="term" value="F:kinase activity"/>
    <property type="evidence" value="ECO:0007669"/>
    <property type="project" value="UniProtKB-KW"/>
</dbReference>
<dbReference type="STRING" id="229921.ADN01_02265"/>
<evidence type="ECO:0000256" key="5">
    <source>
        <dbReference type="ARBA" id="ARBA00022840"/>
    </source>
</evidence>
<comment type="caution">
    <text evidence="7">The sequence shown here is derived from an EMBL/GenBank/DDBJ whole genome shotgun (WGS) entry which is preliminary data.</text>
</comment>